<dbReference type="Proteomes" id="UP000190961">
    <property type="component" value="Unassembled WGS sequence"/>
</dbReference>
<dbReference type="AlphaFoldDB" id="A0A1T5LJ55"/>
<dbReference type="EMBL" id="FUZU01000002">
    <property type="protein sequence ID" value="SKC76000.1"/>
    <property type="molecule type" value="Genomic_DNA"/>
</dbReference>
<proteinExistence type="predicted"/>
<name>A0A1T5LJ55_9BACT</name>
<reference evidence="1 2" key="1">
    <citation type="submission" date="2017-02" db="EMBL/GenBank/DDBJ databases">
        <authorList>
            <person name="Peterson S.W."/>
        </authorList>
    </citation>
    <scope>NUCLEOTIDE SEQUENCE [LARGE SCALE GENOMIC DNA]</scope>
    <source>
        <strain evidence="1 2">DSM 25262</strain>
    </source>
</reference>
<protein>
    <submittedName>
        <fullName evidence="1">Uncharacterized protein</fullName>
    </submittedName>
</protein>
<keyword evidence="2" id="KW-1185">Reference proteome</keyword>
<gene>
    <name evidence="1" type="ORF">SAMN05660236_3329</name>
</gene>
<organism evidence="1 2">
    <name type="scientific">Ohtaekwangia koreensis</name>
    <dbReference type="NCBI Taxonomy" id="688867"/>
    <lineage>
        <taxon>Bacteria</taxon>
        <taxon>Pseudomonadati</taxon>
        <taxon>Bacteroidota</taxon>
        <taxon>Cytophagia</taxon>
        <taxon>Cytophagales</taxon>
        <taxon>Fulvivirgaceae</taxon>
        <taxon>Ohtaekwangia</taxon>
    </lineage>
</organism>
<evidence type="ECO:0000313" key="2">
    <source>
        <dbReference type="Proteomes" id="UP000190961"/>
    </source>
</evidence>
<accession>A0A1T5LJ55</accession>
<sequence length="84" mass="9958">MFTLDDFRVMTFEKKCDIITFHGNYLMQRVLADCKVFLYYTDGFFIEVFYSPKYQKVLMINAFDNTVGLKPYLDKISLEDLVVS</sequence>
<evidence type="ECO:0000313" key="1">
    <source>
        <dbReference type="EMBL" id="SKC76000.1"/>
    </source>
</evidence>